<evidence type="ECO:0000313" key="8">
    <source>
        <dbReference type="EMBL" id="OLP82826.1"/>
    </source>
</evidence>
<dbReference type="GO" id="GO:0005829">
    <property type="term" value="C:cytosol"/>
    <property type="evidence" value="ECO:0007669"/>
    <property type="project" value="TreeGrafter"/>
</dbReference>
<proteinExistence type="inferred from homology"/>
<protein>
    <submittedName>
        <fullName evidence="8">14 kDa phosphohistidine phosphatase</fullName>
    </submittedName>
</protein>
<keyword evidence="9" id="KW-1185">Reference proteome</keyword>
<keyword evidence="4" id="KW-0726">Sexual differentiation</keyword>
<evidence type="ECO:0000256" key="7">
    <source>
        <dbReference type="SAM" id="Phobius"/>
    </source>
</evidence>
<evidence type="ECO:0000256" key="2">
    <source>
        <dbReference type="ARBA" id="ARBA00010971"/>
    </source>
</evidence>
<dbReference type="PANTHER" id="PTHR12258">
    <property type="entry name" value="JANUS-A/JANUS-B"/>
    <property type="match status" value="1"/>
</dbReference>
<keyword evidence="7" id="KW-1133">Transmembrane helix</keyword>
<feature type="transmembrane region" description="Helical" evidence="7">
    <location>
        <begin position="419"/>
        <end position="442"/>
    </location>
</feature>
<evidence type="ECO:0000256" key="1">
    <source>
        <dbReference type="ARBA" id="ARBA00002508"/>
    </source>
</evidence>
<accession>A0A1Q9CIT3</accession>
<dbReference type="GO" id="GO:0030154">
    <property type="term" value="P:cell differentiation"/>
    <property type="evidence" value="ECO:0007669"/>
    <property type="project" value="UniProtKB-KW"/>
</dbReference>
<sequence length="1352" mass="147687">MDGWVDGWMDGRFVLAVGSHPGSENAQPSKSAVAAALKPAPMTLQAKTSFVFPPHQWLDVQKSSMTKERQTQRANFRRTHPHLTVSAPLLAPEEPEDRPLMLPSALATASWTSTMARRSLRTQGLSFWQMPVHPGGPAAHLVPLRPQMQCNGKGEIYEIGSIAKEKSALQRVSTAPNLHSSKAPAWPPLAPKLDGEKPAGLPMQAGSPSECHAGTGEETAAVAASCFALTCAQHAGEVQLRHWQARDTGDNSHFWPCITVTCPVHTNGTAKECLHTALPSDSTEFVFHSLVFEAPHFTYLEAQEFFVTSDAACEQPLQVQRRKVPRSVAPPLEFYVLPAVELYMFPGDVQNVSSTWKVLILPRSREVFGQTVYLCRKPQGLLNPCIAKLPFPGLPLRLINFLIGWDPALDSSRSTPHRLLLLLEVLVLSLALCAACLVLVSVRMMMKAAWKQHTPPPDGLRKETLLGDRLPKVYILIQHGFVYKEAGKGEPHADEPLDACREVTVLEMVQADRERRGLVEQLQHILLHRGEFALRGRLADPPGWIVLANAAEDVRVIAKGATPSSLFCANVALLEPFPSLLRRQWVLTASHLSVQFYLLESLSKMFEMSIISVISASLLAIHLLVLWQMEMTHSAALLHEQVMESQGKLLSLTINKTVLALLVPAVVVLLVAVALGILRNESMVSATIPCTSLATTVAWHLMDFRLSLAGLGMWRSPQLRASEFIGTAAKGFETISTSDLQALSRGRELQKQMIRFLVGLLGVFAFAILVLLQIDGMNMRGELIDYSFSRGHLSIPPTGLAIQNTLLLHTSVDSFVFRFEAGKYTSKVQLHVEHAYSDTVPSEPETIFDENVDTEAGAGKRFGETWVSLPSGPLYSRLIVAASSHLQRAPTRYTVHLLRVGEATNLSLEAPINPAHFAENDSASSGLVDFHERRRWLYQQNNPVWYVPDVDARSNSSLRVEQLPVVFAPVWKHEDWEAAVGTSRDMVTTASTCLCGTEEAGFGTSCVVEEPVTLPSGTSTCLFQYGLQRELHVDDGPGSVAVPGSNLPKWLSGIMFRPAVLELLAPTTGQVSQWQFSAVQLQQQQAGTHHGRLTSVLETSLPTEMLLTQVALLATEDMTYAEGSAVTGTTFDSRFVVKAPAFCSPRASHWPVRPSLATSGRLRGGGIASQKLSFLLGALPMLSTLPPIAHASHGARCTASAACADGGATTNADDLQKAKELREQAGLGDISASAQSLEQLPDVIIDEGTFKYVLLRVTAASGERKYLVRGTLGAEFHKDVALPYVRAYLKDGFGVEILGGGRILHDVPRGFLKIYGFSYGFPWADGAGHEISAEVCREFFSGYEVDWTNDGY</sequence>
<gene>
    <name evidence="8" type="primary">PHPT1</name>
    <name evidence="8" type="ORF">AK812_SmicGene36488</name>
</gene>
<comment type="caution">
    <text evidence="8">The sequence shown here is derived from an EMBL/GenBank/DDBJ whole genome shotgun (WGS) entry which is preliminary data.</text>
</comment>
<evidence type="ECO:0000256" key="5">
    <source>
        <dbReference type="PIRSR" id="PIRSR607702-1"/>
    </source>
</evidence>
<dbReference type="GO" id="GO:0007548">
    <property type="term" value="P:sex differentiation"/>
    <property type="evidence" value="ECO:0007669"/>
    <property type="project" value="UniProtKB-KW"/>
</dbReference>
<comment type="function">
    <text evidence="1">JanA and janB regulate somatic sex differentiation.</text>
</comment>
<dbReference type="SUPFAM" id="SSF143724">
    <property type="entry name" value="PHP14-like"/>
    <property type="match status" value="1"/>
</dbReference>
<feature type="transmembrane region" description="Helical" evidence="7">
    <location>
        <begin position="658"/>
        <end position="678"/>
    </location>
</feature>
<dbReference type="GO" id="GO:0101006">
    <property type="term" value="F:protein histidine phosphatase activity"/>
    <property type="evidence" value="ECO:0007669"/>
    <property type="project" value="TreeGrafter"/>
</dbReference>
<keyword evidence="7" id="KW-0812">Transmembrane</keyword>
<dbReference type="PANTHER" id="PTHR12258:SF5">
    <property type="entry name" value="BCDNA.GH02250-RELATED"/>
    <property type="match status" value="1"/>
</dbReference>
<feature type="binding site" evidence="6">
    <location>
        <position position="1251"/>
    </location>
    <ligand>
        <name>substrate</name>
    </ligand>
</feature>
<keyword evidence="7" id="KW-0472">Membrane</keyword>
<dbReference type="Proteomes" id="UP000186817">
    <property type="component" value="Unassembled WGS sequence"/>
</dbReference>
<feature type="active site" description="Proton acceptor" evidence="5">
    <location>
        <position position="1277"/>
    </location>
</feature>
<dbReference type="InterPro" id="IPR038596">
    <property type="entry name" value="Janus_sf"/>
</dbReference>
<evidence type="ECO:0000256" key="6">
    <source>
        <dbReference type="PIRSR" id="PIRSR607702-2"/>
    </source>
</evidence>
<dbReference type="OrthoDB" id="10249612at2759"/>
<dbReference type="Gene3D" id="3.50.20.20">
    <property type="entry name" value="Janus/Ocnus"/>
    <property type="match status" value="1"/>
</dbReference>
<evidence type="ECO:0000313" key="9">
    <source>
        <dbReference type="Proteomes" id="UP000186817"/>
    </source>
</evidence>
<comment type="similarity">
    <text evidence="2">Belongs to the janus family.</text>
</comment>
<evidence type="ECO:0000256" key="3">
    <source>
        <dbReference type="ARBA" id="ARBA00022782"/>
    </source>
</evidence>
<feature type="transmembrane region" description="Helical" evidence="7">
    <location>
        <begin position="610"/>
        <end position="629"/>
    </location>
</feature>
<dbReference type="InterPro" id="IPR007702">
    <property type="entry name" value="Janus"/>
</dbReference>
<reference evidence="8 9" key="1">
    <citation type="submission" date="2016-02" db="EMBL/GenBank/DDBJ databases">
        <title>Genome analysis of coral dinoflagellate symbionts highlights evolutionary adaptations to a symbiotic lifestyle.</title>
        <authorList>
            <person name="Aranda M."/>
            <person name="Li Y."/>
            <person name="Liew Y.J."/>
            <person name="Baumgarten S."/>
            <person name="Simakov O."/>
            <person name="Wilson M."/>
            <person name="Piel J."/>
            <person name="Ashoor H."/>
            <person name="Bougouffa S."/>
            <person name="Bajic V.B."/>
            <person name="Ryu T."/>
            <person name="Ravasi T."/>
            <person name="Bayer T."/>
            <person name="Micklem G."/>
            <person name="Kim H."/>
            <person name="Bhak J."/>
            <person name="Lajeunesse T.C."/>
            <person name="Voolstra C.R."/>
        </authorList>
    </citation>
    <scope>NUCLEOTIDE SEQUENCE [LARGE SCALE GENOMIC DNA]</scope>
    <source>
        <strain evidence="8 9">CCMP2467</strain>
    </source>
</reference>
<organism evidence="8 9">
    <name type="scientific">Symbiodinium microadriaticum</name>
    <name type="common">Dinoflagellate</name>
    <name type="synonym">Zooxanthella microadriatica</name>
    <dbReference type="NCBI Taxonomy" id="2951"/>
    <lineage>
        <taxon>Eukaryota</taxon>
        <taxon>Sar</taxon>
        <taxon>Alveolata</taxon>
        <taxon>Dinophyceae</taxon>
        <taxon>Suessiales</taxon>
        <taxon>Symbiodiniaceae</taxon>
        <taxon>Symbiodinium</taxon>
    </lineage>
</organism>
<evidence type="ECO:0000256" key="4">
    <source>
        <dbReference type="ARBA" id="ARBA00022928"/>
    </source>
</evidence>
<dbReference type="EMBL" id="LSRX01001163">
    <property type="protein sequence ID" value="OLP82826.1"/>
    <property type="molecule type" value="Genomic_DNA"/>
</dbReference>
<dbReference type="Pfam" id="PF05005">
    <property type="entry name" value="Ocnus"/>
    <property type="match status" value="1"/>
</dbReference>
<name>A0A1Q9CIT3_SYMMI</name>
<keyword evidence="3" id="KW-0221">Differentiation</keyword>
<feature type="transmembrane region" description="Helical" evidence="7">
    <location>
        <begin position="754"/>
        <end position="774"/>
    </location>
</feature>